<dbReference type="AlphaFoldDB" id="X7ZZA1"/>
<sequence>MGSRPVQSAGRVGFQIAMQASQAVSELPQQLGPQQLMSAASQPMQQLTSVFTQGLGSNLAGQGISQDQLLAHFRSVDQLGMYGTSPLGSAGGAYGGAGLLTSATSSTRCGPRRMERAAAPRSRKWRRLSQRPQLPVLVGGRWAPDRDDGALECGACPLRWARRGGGIPAVEKSRPGNSWIRGIR</sequence>
<dbReference type="EMBL" id="JAOB01000063">
    <property type="protein sequence ID" value="EUA24927.1"/>
    <property type="molecule type" value="Genomic_DNA"/>
</dbReference>
<organism evidence="1">
    <name type="scientific">Mycobacterium xenopi 4042</name>
    <dbReference type="NCBI Taxonomy" id="1299334"/>
    <lineage>
        <taxon>Bacteria</taxon>
        <taxon>Bacillati</taxon>
        <taxon>Actinomycetota</taxon>
        <taxon>Actinomycetes</taxon>
        <taxon>Mycobacteriales</taxon>
        <taxon>Mycobacteriaceae</taxon>
        <taxon>Mycobacterium</taxon>
    </lineage>
</organism>
<dbReference type="PATRIC" id="fig|1299334.3.peg.6761"/>
<comment type="caution">
    <text evidence="1">The sequence shown here is derived from an EMBL/GenBank/DDBJ whole genome shotgun (WGS) entry which is preliminary data.</text>
</comment>
<name>X7ZZA1_MYCXE</name>
<evidence type="ECO:0000313" key="1">
    <source>
        <dbReference type="EMBL" id="EUA24927.1"/>
    </source>
</evidence>
<proteinExistence type="predicted"/>
<accession>X7ZZA1</accession>
<reference evidence="1" key="1">
    <citation type="submission" date="2014-01" db="EMBL/GenBank/DDBJ databases">
        <authorList>
            <person name="Brown-Elliot B."/>
            <person name="Wallace R."/>
            <person name="Lenaerts A."/>
            <person name="Ordway D."/>
            <person name="DeGroote M.A."/>
            <person name="Parker T."/>
            <person name="Sizemore C."/>
            <person name="Tallon L.J."/>
            <person name="Sadzewicz L.K."/>
            <person name="Sengamalay N."/>
            <person name="Fraser C.M."/>
            <person name="Hine E."/>
            <person name="Shefchek K.A."/>
            <person name="Das S.P."/>
            <person name="Tettelin H."/>
        </authorList>
    </citation>
    <scope>NUCLEOTIDE SEQUENCE [LARGE SCALE GENOMIC DNA]</scope>
    <source>
        <strain evidence="1">4042</strain>
    </source>
</reference>
<protein>
    <submittedName>
        <fullName evidence="1">PPE domain protein</fullName>
    </submittedName>
</protein>
<gene>
    <name evidence="1" type="ORF">I553_3824</name>
</gene>